<protein>
    <submittedName>
        <fullName evidence="1">Uncharacterized protein</fullName>
    </submittedName>
</protein>
<dbReference type="AlphaFoldDB" id="A0AAD7FC70"/>
<name>A0AAD7FC70_9AGAR</name>
<organism evidence="1 2">
    <name type="scientific">Roridomyces roridus</name>
    <dbReference type="NCBI Taxonomy" id="1738132"/>
    <lineage>
        <taxon>Eukaryota</taxon>
        <taxon>Fungi</taxon>
        <taxon>Dikarya</taxon>
        <taxon>Basidiomycota</taxon>
        <taxon>Agaricomycotina</taxon>
        <taxon>Agaricomycetes</taxon>
        <taxon>Agaricomycetidae</taxon>
        <taxon>Agaricales</taxon>
        <taxon>Marasmiineae</taxon>
        <taxon>Mycenaceae</taxon>
        <taxon>Roridomyces</taxon>
    </lineage>
</organism>
<reference evidence="1" key="1">
    <citation type="submission" date="2023-03" db="EMBL/GenBank/DDBJ databases">
        <title>Massive genome expansion in bonnet fungi (Mycena s.s.) driven by repeated elements and novel gene families across ecological guilds.</title>
        <authorList>
            <consortium name="Lawrence Berkeley National Laboratory"/>
            <person name="Harder C.B."/>
            <person name="Miyauchi S."/>
            <person name="Viragh M."/>
            <person name="Kuo A."/>
            <person name="Thoen E."/>
            <person name="Andreopoulos B."/>
            <person name="Lu D."/>
            <person name="Skrede I."/>
            <person name="Drula E."/>
            <person name="Henrissat B."/>
            <person name="Morin E."/>
            <person name="Kohler A."/>
            <person name="Barry K."/>
            <person name="LaButti K."/>
            <person name="Morin E."/>
            <person name="Salamov A."/>
            <person name="Lipzen A."/>
            <person name="Mereny Z."/>
            <person name="Hegedus B."/>
            <person name="Baldrian P."/>
            <person name="Stursova M."/>
            <person name="Weitz H."/>
            <person name="Taylor A."/>
            <person name="Grigoriev I.V."/>
            <person name="Nagy L.G."/>
            <person name="Martin F."/>
            <person name="Kauserud H."/>
        </authorList>
    </citation>
    <scope>NUCLEOTIDE SEQUENCE</scope>
    <source>
        <strain evidence="1">9284</strain>
    </source>
</reference>
<dbReference type="EMBL" id="JARKIF010000033">
    <property type="protein sequence ID" value="KAJ7611332.1"/>
    <property type="molecule type" value="Genomic_DNA"/>
</dbReference>
<keyword evidence="2" id="KW-1185">Reference proteome</keyword>
<dbReference type="Proteomes" id="UP001221142">
    <property type="component" value="Unassembled WGS sequence"/>
</dbReference>
<comment type="caution">
    <text evidence="1">The sequence shown here is derived from an EMBL/GenBank/DDBJ whole genome shotgun (WGS) entry which is preliminary data.</text>
</comment>
<accession>A0AAD7FC70</accession>
<sequence>MKEIAVKEDWDDWPTLDQLDKLSRKADGLFHYATTALQWIEQQIHNIGTPYREKVFDEFAQSGIGQLEDLYKLILGAFDDPKQNTDTRKEQQLGFQHVVGTTLVLEKPLTIHQIIALLGDITRDDFDVIKFLRRLRSVLIPGTTASFKEATPQIHKSFRDYIMGVHAPAEFRILTGHAHMVTARSCMEVIVKAGIKPDPKQQDAYSVKHWCQHLRKAVEEGATLEDKGMQKVFEQMAEDRVVNVWKGNLGQVVFNVAAAGWGLLKVRTKHETES</sequence>
<proteinExistence type="predicted"/>
<evidence type="ECO:0000313" key="2">
    <source>
        <dbReference type="Proteomes" id="UP001221142"/>
    </source>
</evidence>
<evidence type="ECO:0000313" key="1">
    <source>
        <dbReference type="EMBL" id="KAJ7611332.1"/>
    </source>
</evidence>
<gene>
    <name evidence="1" type="ORF">FB45DRAFT_760786</name>
</gene>